<dbReference type="AlphaFoldDB" id="F4D676"/>
<dbReference type="Pfam" id="PF00437">
    <property type="entry name" value="T2SSE"/>
    <property type="match status" value="1"/>
</dbReference>
<comment type="similarity">
    <text evidence="1">Belongs to the GSP E family.</text>
</comment>
<evidence type="ECO:0000259" key="2">
    <source>
        <dbReference type="Pfam" id="PF00437"/>
    </source>
</evidence>
<feature type="domain" description="Bacterial type II secretion system protein E" evidence="2">
    <location>
        <begin position="177"/>
        <end position="297"/>
    </location>
</feature>
<protein>
    <submittedName>
        <fullName evidence="3">P-type DNA transfer ATPase VirB11</fullName>
    </submittedName>
</protein>
<dbReference type="InterPro" id="IPR014155">
    <property type="entry name" value="VirB11"/>
</dbReference>
<dbReference type="InterPro" id="IPR027417">
    <property type="entry name" value="P-loop_NTPase"/>
</dbReference>
<dbReference type="GO" id="GO:0043684">
    <property type="term" value="C:type IV secretion system complex"/>
    <property type="evidence" value="ECO:0007669"/>
    <property type="project" value="InterPro"/>
</dbReference>
<dbReference type="NCBIfam" id="TIGR02788">
    <property type="entry name" value="VirB11"/>
    <property type="match status" value="1"/>
</dbReference>
<dbReference type="Gene3D" id="3.30.450.90">
    <property type="match status" value="1"/>
</dbReference>
<gene>
    <name evidence="3" type="primary">virB11</name>
    <name evidence="3" type="ORF">HMPREF0462_0896</name>
</gene>
<reference evidence="3 4" key="1">
    <citation type="submission" date="2011-03" db="EMBL/GenBank/DDBJ databases">
        <authorList>
            <person name="Muzny D."/>
            <person name="Qin X."/>
            <person name="Deng J."/>
            <person name="Jiang H."/>
            <person name="Liu Y."/>
            <person name="Qu J."/>
            <person name="Song X.-Z."/>
            <person name="Zhang L."/>
            <person name="Thornton R."/>
            <person name="Coyle M."/>
            <person name="Francisco L."/>
            <person name="Jackson L."/>
            <person name="Javaid M."/>
            <person name="Korchina V."/>
            <person name="Kovar C."/>
            <person name="Mata R."/>
            <person name="Mathew T."/>
            <person name="Ngo R."/>
            <person name="Nguyen L."/>
            <person name="Nguyen N."/>
            <person name="Okwuonu G."/>
            <person name="Ongeri F."/>
            <person name="Pham C."/>
            <person name="Simmons D."/>
            <person name="Wilczek-Boney K."/>
            <person name="Hale W."/>
            <person name="Jakkamsetti A."/>
            <person name="Pham P."/>
            <person name="Ruth R."/>
            <person name="San Lucas F."/>
            <person name="Warren J."/>
            <person name="Zhang J."/>
            <person name="Zhao Z."/>
            <person name="Zhou C."/>
            <person name="Zhu D."/>
            <person name="Lee S."/>
            <person name="Bess C."/>
            <person name="Blankenburg K."/>
            <person name="Forbes L."/>
            <person name="Fu Q."/>
            <person name="Gubbala S."/>
            <person name="Hirani K."/>
            <person name="Jayaseelan J.C."/>
            <person name="Lara F."/>
            <person name="Munidasa M."/>
            <person name="Palculict T."/>
            <person name="Patil S."/>
            <person name="Pu L.-L."/>
            <person name="Saada N."/>
            <person name="Tang L."/>
            <person name="Weissenberger G."/>
            <person name="Zhu Y."/>
            <person name="Hemphill L."/>
            <person name="Shang Y."/>
            <person name="Youmans B."/>
            <person name="Ayvaz T."/>
            <person name="Ross M."/>
            <person name="Santibanez J."/>
            <person name="Aqrawi P."/>
            <person name="Gross S."/>
            <person name="Joshi V."/>
            <person name="Fowler G."/>
            <person name="Nazareth L."/>
            <person name="Reid J."/>
            <person name="Worley K."/>
            <person name="Petrosino J."/>
            <person name="Highlander S."/>
            <person name="Gibbs R."/>
            <person name="Gibbs R."/>
        </authorList>
    </citation>
    <scope>NUCLEOTIDE SEQUENCE [LARGE SCALE GENOMIC DNA]</scope>
    <source>
        <strain evidence="3 4">83</strain>
    </source>
</reference>
<dbReference type="Proteomes" id="UP000008459">
    <property type="component" value="Chromosome"/>
</dbReference>
<evidence type="ECO:0000256" key="1">
    <source>
        <dbReference type="ARBA" id="ARBA00006611"/>
    </source>
</evidence>
<dbReference type="GO" id="GO:0016887">
    <property type="term" value="F:ATP hydrolysis activity"/>
    <property type="evidence" value="ECO:0007669"/>
    <property type="project" value="InterPro"/>
</dbReference>
<dbReference type="SUPFAM" id="SSF52540">
    <property type="entry name" value="P-loop containing nucleoside triphosphate hydrolases"/>
    <property type="match status" value="1"/>
</dbReference>
<dbReference type="Gene3D" id="3.40.50.300">
    <property type="entry name" value="P-loop containing nucleotide triphosphate hydrolases"/>
    <property type="match status" value="1"/>
</dbReference>
<dbReference type="KEGG" id="hpx:HMPREF0462_0896"/>
<name>F4D676_HELPX</name>
<evidence type="ECO:0000313" key="4">
    <source>
        <dbReference type="Proteomes" id="UP000008459"/>
    </source>
</evidence>
<dbReference type="PANTHER" id="PTHR30486:SF6">
    <property type="entry name" value="TYPE IV PILUS RETRACTATION ATPASE PILT"/>
    <property type="match status" value="1"/>
</dbReference>
<proteinExistence type="inferred from homology"/>
<organism evidence="3 4">
    <name type="scientific">Helicobacter pylori 83</name>
    <dbReference type="NCBI Taxonomy" id="585538"/>
    <lineage>
        <taxon>Bacteria</taxon>
        <taxon>Pseudomonadati</taxon>
        <taxon>Campylobacterota</taxon>
        <taxon>Epsilonproteobacteria</taxon>
        <taxon>Campylobacterales</taxon>
        <taxon>Helicobacteraceae</taxon>
        <taxon>Helicobacter</taxon>
    </lineage>
</organism>
<dbReference type="GO" id="GO:0044097">
    <property type="term" value="P:secretion by the type IV secretion system"/>
    <property type="evidence" value="ECO:0007669"/>
    <property type="project" value="InterPro"/>
</dbReference>
<dbReference type="InterPro" id="IPR050921">
    <property type="entry name" value="T4SS_GSP_E_ATPase"/>
</dbReference>
<dbReference type="EMBL" id="CP002605">
    <property type="protein sequence ID" value="AEE70501.1"/>
    <property type="molecule type" value="Genomic_DNA"/>
</dbReference>
<dbReference type="HOGENOM" id="CLU_005379_3_1_7"/>
<dbReference type="InterPro" id="IPR001482">
    <property type="entry name" value="T2SS/T4SS_dom"/>
</dbReference>
<dbReference type="PATRIC" id="fig|585538.3.peg.919"/>
<evidence type="ECO:0000313" key="3">
    <source>
        <dbReference type="EMBL" id="AEE70501.1"/>
    </source>
</evidence>
<dbReference type="CDD" id="cd19477">
    <property type="entry name" value="type_II_IV_secretion_ATPases"/>
    <property type="match status" value="1"/>
</dbReference>
<sequence>MWNKNMTEDRLSAEDKKFLEVERALKEAALNPLRHATEELFGDFLKMENITEICYNGNKVVWVLKNNGEWQPFDVRDKKAFSLSRLMHFARCCASFKKKTIDNYENPILSSNLANGERVQIVLSPVTVNDETISISIRIPSKTTYPHSFFEEQGFYNLLDNKEQAISAIKDGIAIGKNVIVCGGTGSGKTTYIKSIMEFIPKEERIISIEDTEEIVFKHHKNYTQLFFGGNITSADCLKSCLRMRPDRIILGELRSSEAYDFYNVLCSGHKGTLTTLHAGSSEEAFIRLANMSSSNNAARNIKFESLIEGFKDLIDMIVHINHHKQCDEFYIKHR</sequence>
<dbReference type="PANTHER" id="PTHR30486">
    <property type="entry name" value="TWITCHING MOTILITY PROTEIN PILT"/>
    <property type="match status" value="1"/>
</dbReference>
<accession>F4D676</accession>